<sequence>MLIHIVNGYPSKMRNMIRKNRKRIRKKWFCQDSLSSRSSHSFSSSNVSYNLSLDQNDLVRVSSQLYEGQLSKYTNMMKGWQLRWFILNPKTGVLSYFINEGDKWKRPKGWTNMFSAIIAPSDEDSNTFTVSSVCGDCLKLRARDARIRRDWITKLRTVAQLHGDTAEDNVFRRSSFQSEIDECKEAFDQVKKHLFIVEKERLFLTKGIDDLPIRGKLHHLDPDLLTLKALSYAVVVSLNQCLFILQQQDPPCSA</sequence>
<dbReference type="Pfam" id="PF00169">
    <property type="entry name" value="PH"/>
    <property type="match status" value="1"/>
</dbReference>
<evidence type="ECO:0000256" key="3">
    <source>
        <dbReference type="ARBA" id="ARBA00023121"/>
    </source>
</evidence>
<dbReference type="SMART" id="SM00233">
    <property type="entry name" value="PH"/>
    <property type="match status" value="1"/>
</dbReference>
<dbReference type="PANTHER" id="PTHR10972">
    <property type="entry name" value="OXYSTEROL-BINDING PROTEIN-RELATED"/>
    <property type="match status" value="1"/>
</dbReference>
<evidence type="ECO:0000259" key="4">
    <source>
        <dbReference type="PROSITE" id="PS50003"/>
    </source>
</evidence>
<evidence type="ECO:0000256" key="2">
    <source>
        <dbReference type="ARBA" id="ARBA00023055"/>
    </source>
</evidence>
<reference evidence="5" key="1">
    <citation type="submission" date="2022-01" db="EMBL/GenBank/DDBJ databases">
        <authorList>
            <person name="King R."/>
        </authorList>
    </citation>
    <scope>NUCLEOTIDE SEQUENCE</scope>
</reference>
<evidence type="ECO:0000313" key="6">
    <source>
        <dbReference type="Proteomes" id="UP001152798"/>
    </source>
</evidence>
<dbReference type="OrthoDB" id="48057at2759"/>
<dbReference type="GO" id="GO:0005829">
    <property type="term" value="C:cytosol"/>
    <property type="evidence" value="ECO:0007669"/>
    <property type="project" value="TreeGrafter"/>
</dbReference>
<dbReference type="PROSITE" id="PS50003">
    <property type="entry name" value="PH_DOMAIN"/>
    <property type="match status" value="1"/>
</dbReference>
<keyword evidence="6" id="KW-1185">Reference proteome</keyword>
<dbReference type="Proteomes" id="UP001152798">
    <property type="component" value="Chromosome 7"/>
</dbReference>
<dbReference type="InterPro" id="IPR011993">
    <property type="entry name" value="PH-like_dom_sf"/>
</dbReference>
<dbReference type="AlphaFoldDB" id="A0A9P0MX20"/>
<evidence type="ECO:0000256" key="1">
    <source>
        <dbReference type="ARBA" id="ARBA00022448"/>
    </source>
</evidence>
<name>A0A9P0MX20_NEZVI</name>
<evidence type="ECO:0000313" key="5">
    <source>
        <dbReference type="EMBL" id="CAH1406871.1"/>
    </source>
</evidence>
<organism evidence="5 6">
    <name type="scientific">Nezara viridula</name>
    <name type="common">Southern green stink bug</name>
    <name type="synonym">Cimex viridulus</name>
    <dbReference type="NCBI Taxonomy" id="85310"/>
    <lineage>
        <taxon>Eukaryota</taxon>
        <taxon>Metazoa</taxon>
        <taxon>Ecdysozoa</taxon>
        <taxon>Arthropoda</taxon>
        <taxon>Hexapoda</taxon>
        <taxon>Insecta</taxon>
        <taxon>Pterygota</taxon>
        <taxon>Neoptera</taxon>
        <taxon>Paraneoptera</taxon>
        <taxon>Hemiptera</taxon>
        <taxon>Heteroptera</taxon>
        <taxon>Panheteroptera</taxon>
        <taxon>Pentatomomorpha</taxon>
        <taxon>Pentatomoidea</taxon>
        <taxon>Pentatomidae</taxon>
        <taxon>Pentatominae</taxon>
        <taxon>Nezara</taxon>
    </lineage>
</organism>
<gene>
    <name evidence="5" type="ORF">NEZAVI_LOCUS14711</name>
</gene>
<dbReference type="GO" id="GO:0006869">
    <property type="term" value="P:lipid transport"/>
    <property type="evidence" value="ECO:0007669"/>
    <property type="project" value="UniProtKB-KW"/>
</dbReference>
<dbReference type="InterPro" id="IPR000648">
    <property type="entry name" value="Oxysterol-bd"/>
</dbReference>
<dbReference type="EMBL" id="OV725083">
    <property type="protein sequence ID" value="CAH1406871.1"/>
    <property type="molecule type" value="Genomic_DNA"/>
</dbReference>
<proteinExistence type="predicted"/>
<dbReference type="GO" id="GO:0032934">
    <property type="term" value="F:sterol binding"/>
    <property type="evidence" value="ECO:0007669"/>
    <property type="project" value="TreeGrafter"/>
</dbReference>
<keyword evidence="1" id="KW-0813">Transport</keyword>
<keyword evidence="3" id="KW-0446">Lipid-binding</keyword>
<dbReference type="GO" id="GO:0016020">
    <property type="term" value="C:membrane"/>
    <property type="evidence" value="ECO:0007669"/>
    <property type="project" value="TreeGrafter"/>
</dbReference>
<dbReference type="PANTHER" id="PTHR10972:SF141">
    <property type="entry name" value="OXYSTEROL-BINDING PROTEIN"/>
    <property type="match status" value="1"/>
</dbReference>
<protein>
    <recommendedName>
        <fullName evidence="4">PH domain-containing protein</fullName>
    </recommendedName>
</protein>
<accession>A0A9P0MX20</accession>
<dbReference type="InterPro" id="IPR001849">
    <property type="entry name" value="PH_domain"/>
</dbReference>
<dbReference type="Gene3D" id="2.30.29.30">
    <property type="entry name" value="Pleckstrin-homology domain (PH domain)/Phosphotyrosine-binding domain (PTB)"/>
    <property type="match status" value="1"/>
</dbReference>
<feature type="domain" description="PH" evidence="4">
    <location>
        <begin position="63"/>
        <end position="160"/>
    </location>
</feature>
<keyword evidence="2" id="KW-0445">Lipid transport</keyword>
<dbReference type="SUPFAM" id="SSF50729">
    <property type="entry name" value="PH domain-like"/>
    <property type="match status" value="1"/>
</dbReference>